<keyword evidence="7 9" id="KW-0496">Mitochondrion</keyword>
<evidence type="ECO:0000259" key="11">
    <source>
        <dbReference type="Pfam" id="PF09813"/>
    </source>
</evidence>
<dbReference type="InterPro" id="IPR041752">
    <property type="entry name" value="Coa3"/>
</dbReference>
<keyword evidence="13" id="KW-1185">Reference proteome</keyword>
<comment type="subcellular location">
    <subcellularLocation>
        <location evidence="2">Mitochondrion membrane</location>
        <topology evidence="2">Single-pass membrane protein</topology>
    </subcellularLocation>
</comment>
<dbReference type="PANTHER" id="PTHR15642:SF3">
    <property type="entry name" value="CYTOCHROME C OXIDASE ASSEMBLY FACTOR 3 HOMOLOG, MITOCHONDRIAL"/>
    <property type="match status" value="1"/>
</dbReference>
<evidence type="ECO:0000313" key="13">
    <source>
        <dbReference type="Proteomes" id="UP001143981"/>
    </source>
</evidence>
<evidence type="ECO:0000256" key="5">
    <source>
        <dbReference type="ARBA" id="ARBA00022692"/>
    </source>
</evidence>
<feature type="transmembrane region" description="Helical" evidence="9">
    <location>
        <begin position="6"/>
        <end position="27"/>
    </location>
</feature>
<keyword evidence="6 9" id="KW-1133">Transmembrane helix</keyword>
<dbReference type="Proteomes" id="UP001143981">
    <property type="component" value="Unassembled WGS sequence"/>
</dbReference>
<accession>A0A9W7XVA9</accession>
<organism evidence="12 13">
    <name type="scientific">Coemansia biformis</name>
    <dbReference type="NCBI Taxonomy" id="1286918"/>
    <lineage>
        <taxon>Eukaryota</taxon>
        <taxon>Fungi</taxon>
        <taxon>Fungi incertae sedis</taxon>
        <taxon>Zoopagomycota</taxon>
        <taxon>Kickxellomycotina</taxon>
        <taxon>Kickxellomycetes</taxon>
        <taxon>Kickxellales</taxon>
        <taxon>Kickxellaceae</taxon>
        <taxon>Coemansia</taxon>
    </lineage>
</organism>
<evidence type="ECO:0000313" key="12">
    <source>
        <dbReference type="EMBL" id="KAJ1719675.1"/>
    </source>
</evidence>
<comment type="similarity">
    <text evidence="3 9">Belongs to the COA3 family.</text>
</comment>
<evidence type="ECO:0000256" key="8">
    <source>
        <dbReference type="ARBA" id="ARBA00023136"/>
    </source>
</evidence>
<comment type="subunit">
    <text evidence="4 9">Component of 250-400 kDa complexes called cytochrome oxidase assembly intermediates or COA complexes.</text>
</comment>
<dbReference type="GO" id="GO:0033617">
    <property type="term" value="P:mitochondrial respiratory chain complex IV assembly"/>
    <property type="evidence" value="ECO:0007669"/>
    <property type="project" value="UniProtKB-UniRule"/>
</dbReference>
<evidence type="ECO:0000256" key="3">
    <source>
        <dbReference type="ARBA" id="ARBA00007035"/>
    </source>
</evidence>
<keyword evidence="5 9" id="KW-0812">Transmembrane</keyword>
<comment type="caution">
    <text evidence="12">The sequence shown here is derived from an EMBL/GenBank/DDBJ whole genome shotgun (WGS) entry which is preliminary data.</text>
</comment>
<dbReference type="Pfam" id="PF09813">
    <property type="entry name" value="Coa3_cc"/>
    <property type="match status" value="1"/>
</dbReference>
<dbReference type="GO" id="GO:0005743">
    <property type="term" value="C:mitochondrial inner membrane"/>
    <property type="evidence" value="ECO:0007669"/>
    <property type="project" value="UniProtKB-UniRule"/>
</dbReference>
<evidence type="ECO:0000256" key="7">
    <source>
        <dbReference type="ARBA" id="ARBA00023128"/>
    </source>
</evidence>
<feature type="domain" description="Cytochrome c oxidase assembly factor 3 mitochondrial coiled-coil" evidence="11">
    <location>
        <begin position="1"/>
        <end position="41"/>
    </location>
</feature>
<dbReference type="InterPro" id="IPR018628">
    <property type="entry name" value="Coa3_CC"/>
</dbReference>
<dbReference type="OrthoDB" id="10018333at2759"/>
<feature type="region of interest" description="Disordered" evidence="10">
    <location>
        <begin position="35"/>
        <end position="55"/>
    </location>
</feature>
<feature type="non-terminal residue" evidence="12">
    <location>
        <position position="1"/>
    </location>
</feature>
<proteinExistence type="inferred from homology"/>
<dbReference type="PANTHER" id="PTHR15642">
    <property type="entry name" value="CYTOCHROME C OXIDASE ASSEMBLY FACTOR 3, MITOCHONDRIAL"/>
    <property type="match status" value="1"/>
</dbReference>
<evidence type="ECO:0000256" key="2">
    <source>
        <dbReference type="ARBA" id="ARBA00004304"/>
    </source>
</evidence>
<evidence type="ECO:0000256" key="1">
    <source>
        <dbReference type="ARBA" id="ARBA00003064"/>
    </source>
</evidence>
<evidence type="ECO:0000256" key="10">
    <source>
        <dbReference type="SAM" id="MobiDB-lite"/>
    </source>
</evidence>
<name>A0A9W7XVA9_9FUNG</name>
<keyword evidence="9" id="KW-0999">Mitochondrion inner membrane</keyword>
<protein>
    <recommendedName>
        <fullName evidence="9">Cytochrome c oxidase assembly factor 3</fullName>
    </recommendedName>
</protein>
<dbReference type="EMBL" id="JANBOI010002830">
    <property type="protein sequence ID" value="KAJ1719675.1"/>
    <property type="molecule type" value="Genomic_DNA"/>
</dbReference>
<gene>
    <name evidence="12" type="ORF">LPJ61_006267</name>
</gene>
<evidence type="ECO:0000256" key="4">
    <source>
        <dbReference type="ARBA" id="ARBA00011351"/>
    </source>
</evidence>
<dbReference type="AlphaFoldDB" id="A0A9W7XVA9"/>
<sequence length="55" mass="6038">YAARNVVTAAGLVGLCASVYFYSLYAVKQEDYSDIPMPAQPSEEEREAFSRSSAK</sequence>
<reference evidence="12" key="1">
    <citation type="submission" date="2022-07" db="EMBL/GenBank/DDBJ databases">
        <title>Phylogenomic reconstructions and comparative analyses of Kickxellomycotina fungi.</title>
        <authorList>
            <person name="Reynolds N.K."/>
            <person name="Stajich J.E."/>
            <person name="Barry K."/>
            <person name="Grigoriev I.V."/>
            <person name="Crous P."/>
            <person name="Smith M.E."/>
        </authorList>
    </citation>
    <scope>NUCLEOTIDE SEQUENCE</scope>
    <source>
        <strain evidence="12">BCRC 34381</strain>
    </source>
</reference>
<evidence type="ECO:0000256" key="9">
    <source>
        <dbReference type="RuleBase" id="RU367056"/>
    </source>
</evidence>
<comment type="function">
    <text evidence="1 9">Required for assembly of cytochrome c oxidase (complex IV).</text>
</comment>
<evidence type="ECO:0000256" key="6">
    <source>
        <dbReference type="ARBA" id="ARBA00022989"/>
    </source>
</evidence>
<keyword evidence="8 9" id="KW-0472">Membrane</keyword>